<dbReference type="AlphaFoldDB" id="A0A5B2TTM9"/>
<dbReference type="SUPFAM" id="SSF55486">
    <property type="entry name" value="Metalloproteases ('zincins'), catalytic domain"/>
    <property type="match status" value="1"/>
</dbReference>
<keyword evidence="1" id="KW-0175">Coiled coil</keyword>
<reference evidence="2 3" key="1">
    <citation type="journal article" date="2015" name="Int. J. Syst. Evol. Microbiol.">
        <title>Chryseobacterium sediminis sp. nov., isolated from a river sediment.</title>
        <authorList>
            <person name="Kampfer P."/>
            <person name="Busse H.J."/>
            <person name="McInroy J.A."/>
            <person name="Glaeser S.P."/>
        </authorList>
    </citation>
    <scope>NUCLEOTIDE SEQUENCE [LARGE SCALE GENOMIC DNA]</scope>
    <source>
        <strain evidence="2 3">IMT-174</strain>
    </source>
</reference>
<accession>A0A5B2TTM9</accession>
<dbReference type="RefSeq" id="WP_149835335.1">
    <property type="nucleotide sequence ID" value="NZ_VUNZ01000004.1"/>
</dbReference>
<name>A0A5B2TTM9_9FLAO</name>
<organism evidence="2 3">
    <name type="scientific">Chryseobacterium sediminis</name>
    <dbReference type="NCBI Taxonomy" id="1679494"/>
    <lineage>
        <taxon>Bacteria</taxon>
        <taxon>Pseudomonadati</taxon>
        <taxon>Bacteroidota</taxon>
        <taxon>Flavobacteriia</taxon>
        <taxon>Flavobacteriales</taxon>
        <taxon>Weeksellaceae</taxon>
        <taxon>Chryseobacterium group</taxon>
        <taxon>Chryseobacterium</taxon>
    </lineage>
</organism>
<gene>
    <name evidence="2" type="ORF">FW780_19780</name>
</gene>
<evidence type="ECO:0000256" key="1">
    <source>
        <dbReference type="SAM" id="Coils"/>
    </source>
</evidence>
<evidence type="ECO:0000313" key="2">
    <source>
        <dbReference type="EMBL" id="KAA2217867.1"/>
    </source>
</evidence>
<dbReference type="EMBL" id="VUNZ01000004">
    <property type="protein sequence ID" value="KAA2217867.1"/>
    <property type="molecule type" value="Genomic_DNA"/>
</dbReference>
<dbReference type="Proteomes" id="UP000323082">
    <property type="component" value="Unassembled WGS sequence"/>
</dbReference>
<dbReference type="OrthoDB" id="6717961at2"/>
<proteinExistence type="predicted"/>
<evidence type="ECO:0000313" key="3">
    <source>
        <dbReference type="Proteomes" id="UP000323082"/>
    </source>
</evidence>
<sequence>MGNITEIAGGKISELSTQEIENNAGNFISNFASKFIKQKGDQQGVTYDNPPGDERKVKNSIKGLAIFRRKSNYSAQPDFGFDWYAGENYETTYSEPFNYENLVLDGVDSLKKEYAPHLKHISLGEFGYINVGSNSGKSGLNINGKPYFVPWFSGFAKDGSGSSKSYELDVFFNIEEPVEGRIDIDSDAKEIEIEFTDEGGSSFEISESTPKQFSKNIKITFLDYIAESTCIIITFHKKSEEEKAEEKQWKEDKAAGKKVDSMPTIYITAGELMGMLNVYNNSIEYDLNVRYVKVHFKGWIKVDGYDEKIYLSKRNGTSLPDYFEDKDIIKRQQKLQKQKAELEAELAEVQSGKTGWFSSSEETLQKKIVEKNEAILKIDIQNKARLKINQELNTYEFNTLETKFSSSFLKTYEQKIKDTFSQTLSHFKIDKEEYLEADFDNMDDDLYLKKNGASWELMEDGIFSDKGDAGYVQNYLEKIYRENNPGYEDTIVFFVPFDIDDLFGKSESIMAGADNVIVGPAIMAKKDWITIPHEVAHSLGLAHSFPDSGSNKFAGFFEDFVKAGHLFKQGKTENVMDYIYGDVLITFWKWQWDRIHKDSDDMKAIDKLKKNETEK</sequence>
<comment type="caution">
    <text evidence="2">The sequence shown here is derived from an EMBL/GenBank/DDBJ whole genome shotgun (WGS) entry which is preliminary data.</text>
</comment>
<protein>
    <submittedName>
        <fullName evidence="2">Uncharacterized protein</fullName>
    </submittedName>
</protein>
<feature type="coiled-coil region" evidence="1">
    <location>
        <begin position="325"/>
        <end position="352"/>
    </location>
</feature>